<dbReference type="EMBL" id="CAUYUJ010021193">
    <property type="protein sequence ID" value="CAK0903268.1"/>
    <property type="molecule type" value="Genomic_DNA"/>
</dbReference>
<name>A0ABN9XTC2_9DINO</name>
<gene>
    <name evidence="1" type="ORF">PCOR1329_LOCUS79623</name>
</gene>
<evidence type="ECO:0000313" key="1">
    <source>
        <dbReference type="EMBL" id="CAK0903268.1"/>
    </source>
</evidence>
<keyword evidence="2" id="KW-1185">Reference proteome</keyword>
<sequence>MLHSTAYWRRQEGHQEVIWHAVAFHLRSELMLFLRHSLTRAGHRVQEGEQWQRAPRLLSETREAKLEPESTCLLSSATMLRSARARKADAGMMLLLCLVR</sequence>
<evidence type="ECO:0000313" key="2">
    <source>
        <dbReference type="Proteomes" id="UP001189429"/>
    </source>
</evidence>
<reference evidence="1" key="1">
    <citation type="submission" date="2023-10" db="EMBL/GenBank/DDBJ databases">
        <authorList>
            <person name="Chen Y."/>
            <person name="Shah S."/>
            <person name="Dougan E. K."/>
            <person name="Thang M."/>
            <person name="Chan C."/>
        </authorList>
    </citation>
    <scope>NUCLEOTIDE SEQUENCE [LARGE SCALE GENOMIC DNA]</scope>
</reference>
<protein>
    <submittedName>
        <fullName evidence="1">Uncharacterized protein</fullName>
    </submittedName>
</protein>
<proteinExistence type="predicted"/>
<comment type="caution">
    <text evidence="1">The sequence shown here is derived from an EMBL/GenBank/DDBJ whole genome shotgun (WGS) entry which is preliminary data.</text>
</comment>
<organism evidence="1 2">
    <name type="scientific">Prorocentrum cordatum</name>
    <dbReference type="NCBI Taxonomy" id="2364126"/>
    <lineage>
        <taxon>Eukaryota</taxon>
        <taxon>Sar</taxon>
        <taxon>Alveolata</taxon>
        <taxon>Dinophyceae</taxon>
        <taxon>Prorocentrales</taxon>
        <taxon>Prorocentraceae</taxon>
        <taxon>Prorocentrum</taxon>
    </lineage>
</organism>
<dbReference type="Proteomes" id="UP001189429">
    <property type="component" value="Unassembled WGS sequence"/>
</dbReference>
<accession>A0ABN9XTC2</accession>